<gene>
    <name evidence="1" type="ORF">CCAP1982_LOCUS10421</name>
</gene>
<dbReference type="AlphaFoldDB" id="A0A811UTB5"/>
<organism evidence="1 2">
    <name type="scientific">Ceratitis capitata</name>
    <name type="common">Mediterranean fruit fly</name>
    <name type="synonym">Tephritis capitata</name>
    <dbReference type="NCBI Taxonomy" id="7213"/>
    <lineage>
        <taxon>Eukaryota</taxon>
        <taxon>Metazoa</taxon>
        <taxon>Ecdysozoa</taxon>
        <taxon>Arthropoda</taxon>
        <taxon>Hexapoda</taxon>
        <taxon>Insecta</taxon>
        <taxon>Pterygota</taxon>
        <taxon>Neoptera</taxon>
        <taxon>Endopterygota</taxon>
        <taxon>Diptera</taxon>
        <taxon>Brachycera</taxon>
        <taxon>Muscomorpha</taxon>
        <taxon>Tephritoidea</taxon>
        <taxon>Tephritidae</taxon>
        <taxon>Ceratitis</taxon>
        <taxon>Ceratitis</taxon>
    </lineage>
</organism>
<accession>A0A811UTB5</accession>
<evidence type="ECO:0000313" key="2">
    <source>
        <dbReference type="Proteomes" id="UP000606786"/>
    </source>
</evidence>
<keyword evidence="2" id="KW-1185">Reference proteome</keyword>
<proteinExistence type="predicted"/>
<protein>
    <submittedName>
        <fullName evidence="1">(Mediterranean fruit fly) hypothetical protein</fullName>
    </submittedName>
</protein>
<dbReference type="Proteomes" id="UP000606786">
    <property type="component" value="Unassembled WGS sequence"/>
</dbReference>
<dbReference type="EMBL" id="CAJHJT010000023">
    <property type="protein sequence ID" value="CAD7001934.1"/>
    <property type="molecule type" value="Genomic_DNA"/>
</dbReference>
<sequence>MDMAVGVWTVGVFPLNNNSAKLLGKMTLKLKWMEKVFEKNLTLKDCTICSDLRTNLLSVSR</sequence>
<evidence type="ECO:0000313" key="1">
    <source>
        <dbReference type="EMBL" id="CAD7001934.1"/>
    </source>
</evidence>
<name>A0A811UTB5_CERCA</name>
<comment type="caution">
    <text evidence="1">The sequence shown here is derived from an EMBL/GenBank/DDBJ whole genome shotgun (WGS) entry which is preliminary data.</text>
</comment>
<reference evidence="1" key="1">
    <citation type="submission" date="2020-11" db="EMBL/GenBank/DDBJ databases">
        <authorList>
            <person name="Whitehead M."/>
        </authorList>
    </citation>
    <scope>NUCLEOTIDE SEQUENCE</scope>
    <source>
        <strain evidence="1">EGII</strain>
    </source>
</reference>